<dbReference type="Proteomes" id="UP000663823">
    <property type="component" value="Unassembled WGS sequence"/>
</dbReference>
<proteinExistence type="predicted"/>
<accession>A0A819JV96</accession>
<reference evidence="1" key="1">
    <citation type="submission" date="2021-02" db="EMBL/GenBank/DDBJ databases">
        <authorList>
            <person name="Nowell W R."/>
        </authorList>
    </citation>
    <scope>NUCLEOTIDE SEQUENCE</scope>
</reference>
<evidence type="ECO:0000313" key="2">
    <source>
        <dbReference type="Proteomes" id="UP000663823"/>
    </source>
</evidence>
<sequence length="129" mass="12942">MFFCGDGMGATLSRYDRYGGAFAGGLGGYGGILGALPSANLFGGGDPCAGGAAYSGMCSFLPTVSGIPFCASMACAPPSMQCPSPPIIQQVPCSVPVPQPCPVPVRECVPVPQPCPVPVPVPVPQVQLQ</sequence>
<name>A0A819JV96_9BILA</name>
<gene>
    <name evidence="1" type="ORF">OTI717_LOCUS25755</name>
</gene>
<comment type="caution">
    <text evidence="1">The sequence shown here is derived from an EMBL/GenBank/DDBJ whole genome shotgun (WGS) entry which is preliminary data.</text>
</comment>
<protein>
    <submittedName>
        <fullName evidence="1">Uncharacterized protein</fullName>
    </submittedName>
</protein>
<dbReference type="EMBL" id="CAJOAX010005196">
    <property type="protein sequence ID" value="CAF3938875.1"/>
    <property type="molecule type" value="Genomic_DNA"/>
</dbReference>
<evidence type="ECO:0000313" key="1">
    <source>
        <dbReference type="EMBL" id="CAF3938875.1"/>
    </source>
</evidence>
<dbReference type="AlphaFoldDB" id="A0A819JV96"/>
<organism evidence="1 2">
    <name type="scientific">Rotaria sordida</name>
    <dbReference type="NCBI Taxonomy" id="392033"/>
    <lineage>
        <taxon>Eukaryota</taxon>
        <taxon>Metazoa</taxon>
        <taxon>Spiralia</taxon>
        <taxon>Gnathifera</taxon>
        <taxon>Rotifera</taxon>
        <taxon>Eurotatoria</taxon>
        <taxon>Bdelloidea</taxon>
        <taxon>Philodinida</taxon>
        <taxon>Philodinidae</taxon>
        <taxon>Rotaria</taxon>
    </lineage>
</organism>